<feature type="transmembrane region" description="Helical" evidence="8">
    <location>
        <begin position="338"/>
        <end position="361"/>
    </location>
</feature>
<feature type="compositionally biased region" description="Gly residues" evidence="7">
    <location>
        <begin position="17"/>
        <end position="26"/>
    </location>
</feature>
<feature type="transmembrane region" description="Helical" evidence="8">
    <location>
        <begin position="311"/>
        <end position="332"/>
    </location>
</feature>
<feature type="domain" description="Major facilitator superfamily (MFS) profile" evidence="9">
    <location>
        <begin position="39"/>
        <end position="430"/>
    </location>
</feature>
<gene>
    <name evidence="10" type="ORF">NVV95_05680</name>
</gene>
<dbReference type="EMBL" id="JANTEZ010000002">
    <property type="protein sequence ID" value="MCS5714039.1"/>
    <property type="molecule type" value="Genomic_DNA"/>
</dbReference>
<organism evidence="10 11">
    <name type="scientific">Herbiconiux gentiana</name>
    <dbReference type="NCBI Taxonomy" id="2970912"/>
    <lineage>
        <taxon>Bacteria</taxon>
        <taxon>Bacillati</taxon>
        <taxon>Actinomycetota</taxon>
        <taxon>Actinomycetes</taxon>
        <taxon>Micrococcales</taxon>
        <taxon>Microbacteriaceae</taxon>
        <taxon>Herbiconiux</taxon>
    </lineage>
</organism>
<keyword evidence="5 8" id="KW-1133">Transmembrane helix</keyword>
<protein>
    <submittedName>
        <fullName evidence="10">MFS transporter</fullName>
    </submittedName>
</protein>
<dbReference type="Pfam" id="PF07690">
    <property type="entry name" value="MFS_1"/>
    <property type="match status" value="1"/>
</dbReference>
<accession>A0ABT2GCU6</accession>
<evidence type="ECO:0000256" key="7">
    <source>
        <dbReference type="SAM" id="MobiDB-lite"/>
    </source>
</evidence>
<keyword evidence="6 8" id="KW-0472">Membrane</keyword>
<dbReference type="Gene3D" id="1.20.1250.20">
    <property type="entry name" value="MFS general substrate transporter like domains"/>
    <property type="match status" value="1"/>
</dbReference>
<feature type="transmembrane region" description="Helical" evidence="8">
    <location>
        <begin position="381"/>
        <end position="399"/>
    </location>
</feature>
<feature type="transmembrane region" description="Helical" evidence="8">
    <location>
        <begin position="41"/>
        <end position="65"/>
    </location>
</feature>
<evidence type="ECO:0000256" key="6">
    <source>
        <dbReference type="ARBA" id="ARBA00023136"/>
    </source>
</evidence>
<feature type="transmembrane region" description="Helical" evidence="8">
    <location>
        <begin position="282"/>
        <end position="302"/>
    </location>
</feature>
<dbReference type="InterPro" id="IPR020846">
    <property type="entry name" value="MFS_dom"/>
</dbReference>
<dbReference type="InterPro" id="IPR050171">
    <property type="entry name" value="MFS_Transporters"/>
</dbReference>
<keyword evidence="11" id="KW-1185">Reference proteome</keyword>
<evidence type="ECO:0000313" key="10">
    <source>
        <dbReference type="EMBL" id="MCS5714039.1"/>
    </source>
</evidence>
<evidence type="ECO:0000256" key="4">
    <source>
        <dbReference type="ARBA" id="ARBA00022692"/>
    </source>
</evidence>
<comment type="caution">
    <text evidence="10">The sequence shown here is derived from an EMBL/GenBank/DDBJ whole genome shotgun (WGS) entry which is preliminary data.</text>
</comment>
<feature type="transmembrane region" description="Helical" evidence="8">
    <location>
        <begin position="199"/>
        <end position="219"/>
    </location>
</feature>
<dbReference type="InterPro" id="IPR036259">
    <property type="entry name" value="MFS_trans_sf"/>
</dbReference>
<evidence type="ECO:0000256" key="8">
    <source>
        <dbReference type="SAM" id="Phobius"/>
    </source>
</evidence>
<reference evidence="10" key="1">
    <citation type="submission" date="2022-08" db="EMBL/GenBank/DDBJ databases">
        <authorList>
            <person name="Deng Y."/>
            <person name="Han X.-F."/>
            <person name="Zhang Y.-Q."/>
        </authorList>
    </citation>
    <scope>NUCLEOTIDE SEQUENCE</scope>
    <source>
        <strain evidence="10">CPCC 205716</strain>
    </source>
</reference>
<dbReference type="SUPFAM" id="SSF103473">
    <property type="entry name" value="MFS general substrate transporter"/>
    <property type="match status" value="1"/>
</dbReference>
<sequence>MTALLSEPRTASVPVGTPGGVPGRVPGGSAPRPRLPHAAGFWVTAVAFLVMMAFNTVPTPLYALYQQRDGFPTVVVTLIFAAYSTGVMLALYLAGHLSDRLGRRRVILTAAVIELVAAVLFVLWPDAVGLVIARFVAGLGIGVLTATATAHLADLRRIARPGAGIGFAATIAGVANMGGLALGPLIGGVFAEWVPAPLVTPYLVFAAALVAVGFAYAFVPETVTPPTAPAAYRPQRVRVPAESRGAYWAAGLGGFAAFAITGLFGSVAPTFLAQLLHQTDHLVAGVVSFSVFGAAAVAQIVFARLSTRRQLVLGVVSMATGLVALGAAALVAQAAGGAGALVATVLFVGGGVVAGAGVGLVFRGALATAGSLATGGNRSEITSGIFLLAFAGMTVPPLAVGAALLALPLVLVLLGFVGLVLVLILWAGPRMIRTTR</sequence>
<dbReference type="Proteomes" id="UP001165580">
    <property type="component" value="Unassembled WGS sequence"/>
</dbReference>
<feature type="transmembrane region" description="Helical" evidence="8">
    <location>
        <begin position="246"/>
        <end position="276"/>
    </location>
</feature>
<dbReference type="PANTHER" id="PTHR23517">
    <property type="entry name" value="RESISTANCE PROTEIN MDTM, PUTATIVE-RELATED-RELATED"/>
    <property type="match status" value="1"/>
</dbReference>
<evidence type="ECO:0000259" key="9">
    <source>
        <dbReference type="PROSITE" id="PS50850"/>
    </source>
</evidence>
<feature type="transmembrane region" description="Helical" evidence="8">
    <location>
        <begin position="71"/>
        <end position="94"/>
    </location>
</feature>
<name>A0ABT2GCU6_9MICO</name>
<feature type="transmembrane region" description="Helical" evidence="8">
    <location>
        <begin position="131"/>
        <end position="153"/>
    </location>
</feature>
<dbReference type="PROSITE" id="PS50850">
    <property type="entry name" value="MFS"/>
    <property type="match status" value="1"/>
</dbReference>
<evidence type="ECO:0000313" key="11">
    <source>
        <dbReference type="Proteomes" id="UP001165580"/>
    </source>
</evidence>
<evidence type="ECO:0000256" key="1">
    <source>
        <dbReference type="ARBA" id="ARBA00004651"/>
    </source>
</evidence>
<keyword evidence="2" id="KW-0813">Transport</keyword>
<feature type="transmembrane region" description="Helical" evidence="8">
    <location>
        <begin position="165"/>
        <end position="187"/>
    </location>
</feature>
<feature type="region of interest" description="Disordered" evidence="7">
    <location>
        <begin position="1"/>
        <end position="29"/>
    </location>
</feature>
<evidence type="ECO:0000256" key="2">
    <source>
        <dbReference type="ARBA" id="ARBA00022448"/>
    </source>
</evidence>
<evidence type="ECO:0000256" key="3">
    <source>
        <dbReference type="ARBA" id="ARBA00022475"/>
    </source>
</evidence>
<proteinExistence type="predicted"/>
<dbReference type="PANTHER" id="PTHR23517:SF13">
    <property type="entry name" value="MAJOR FACILITATOR SUPERFAMILY MFS_1"/>
    <property type="match status" value="1"/>
</dbReference>
<dbReference type="InterPro" id="IPR011701">
    <property type="entry name" value="MFS"/>
</dbReference>
<comment type="subcellular location">
    <subcellularLocation>
        <location evidence="1">Cell membrane</location>
        <topology evidence="1">Multi-pass membrane protein</topology>
    </subcellularLocation>
</comment>
<keyword evidence="4 8" id="KW-0812">Transmembrane</keyword>
<feature type="transmembrane region" description="Helical" evidence="8">
    <location>
        <begin position="405"/>
        <end position="427"/>
    </location>
</feature>
<feature type="transmembrane region" description="Helical" evidence="8">
    <location>
        <begin position="106"/>
        <end position="125"/>
    </location>
</feature>
<evidence type="ECO:0000256" key="5">
    <source>
        <dbReference type="ARBA" id="ARBA00022989"/>
    </source>
</evidence>
<keyword evidence="3" id="KW-1003">Cell membrane</keyword>
<dbReference type="RefSeq" id="WP_259485569.1">
    <property type="nucleotide sequence ID" value="NZ_JANTEZ010000002.1"/>
</dbReference>